<keyword evidence="1" id="KW-0812">Transmembrane</keyword>
<name>A0A327WGF5_LARAB</name>
<keyword evidence="3" id="KW-1185">Reference proteome</keyword>
<dbReference type="OrthoDB" id="9803163at2"/>
<evidence type="ECO:0000256" key="1">
    <source>
        <dbReference type="SAM" id="Phobius"/>
    </source>
</evidence>
<evidence type="ECO:0008006" key="4">
    <source>
        <dbReference type="Google" id="ProtNLM"/>
    </source>
</evidence>
<accession>A0A327WGF5</accession>
<evidence type="ECO:0000313" key="3">
    <source>
        <dbReference type="Proteomes" id="UP000248790"/>
    </source>
</evidence>
<feature type="transmembrane region" description="Helical" evidence="1">
    <location>
        <begin position="33"/>
        <end position="53"/>
    </location>
</feature>
<sequence>MPLLNNLKTALTPEYQSDASQPEKPIATNQDSLRIVIGLLGISLPLILLFGLYGFSGHARPLESISHYFYTRISSAFIITLGLLAIILMVYKGKKPIDFVLSFIAGIFALCVVIFPTSNLAPECHHADFLYSITFIEPDHIYSGFHFFSAAVFLVSLALMSFFRFPQDDSSDEKPGMLDKTLYRTCGIIMILALLTIALGKLGILFDKSWFEHPNSATFWLEAVAVWAFGYSWLLKAGFFSKLSNFVLK</sequence>
<gene>
    <name evidence="2" type="ORF">LX87_05657</name>
</gene>
<feature type="transmembrane region" description="Helical" evidence="1">
    <location>
        <begin position="141"/>
        <end position="162"/>
    </location>
</feature>
<feature type="transmembrane region" description="Helical" evidence="1">
    <location>
        <begin position="217"/>
        <end position="235"/>
    </location>
</feature>
<reference evidence="2 3" key="1">
    <citation type="submission" date="2018-06" db="EMBL/GenBank/DDBJ databases">
        <title>Genomic Encyclopedia of Archaeal and Bacterial Type Strains, Phase II (KMG-II): from individual species to whole genera.</title>
        <authorList>
            <person name="Goeker M."/>
        </authorList>
    </citation>
    <scope>NUCLEOTIDE SEQUENCE [LARGE SCALE GENOMIC DNA]</scope>
    <source>
        <strain evidence="2 3">DSM 21851</strain>
    </source>
</reference>
<dbReference type="RefSeq" id="WP_146624603.1">
    <property type="nucleotide sequence ID" value="NZ_QLMC01000021.1"/>
</dbReference>
<keyword evidence="1" id="KW-1133">Transmembrane helix</keyword>
<evidence type="ECO:0000313" key="2">
    <source>
        <dbReference type="EMBL" id="RAJ89862.1"/>
    </source>
</evidence>
<dbReference type="AlphaFoldDB" id="A0A327WGF5"/>
<dbReference type="Proteomes" id="UP000248790">
    <property type="component" value="Unassembled WGS sequence"/>
</dbReference>
<proteinExistence type="predicted"/>
<protein>
    <recommendedName>
        <fullName evidence="4">DUF998 domain-containing protein</fullName>
    </recommendedName>
</protein>
<comment type="caution">
    <text evidence="2">The sequence shown here is derived from an EMBL/GenBank/DDBJ whole genome shotgun (WGS) entry which is preliminary data.</text>
</comment>
<feature type="transmembrane region" description="Helical" evidence="1">
    <location>
        <begin position="182"/>
        <end position="205"/>
    </location>
</feature>
<dbReference type="EMBL" id="QLMC01000021">
    <property type="protein sequence ID" value="RAJ89862.1"/>
    <property type="molecule type" value="Genomic_DNA"/>
</dbReference>
<keyword evidence="1" id="KW-0472">Membrane</keyword>
<feature type="transmembrane region" description="Helical" evidence="1">
    <location>
        <begin position="98"/>
        <end position="121"/>
    </location>
</feature>
<feature type="transmembrane region" description="Helical" evidence="1">
    <location>
        <begin position="73"/>
        <end position="91"/>
    </location>
</feature>
<organism evidence="2 3">
    <name type="scientific">Larkinella arboricola</name>
    <dbReference type="NCBI Taxonomy" id="643671"/>
    <lineage>
        <taxon>Bacteria</taxon>
        <taxon>Pseudomonadati</taxon>
        <taxon>Bacteroidota</taxon>
        <taxon>Cytophagia</taxon>
        <taxon>Cytophagales</taxon>
        <taxon>Spirosomataceae</taxon>
        <taxon>Larkinella</taxon>
    </lineage>
</organism>